<sequence>MKNKLIWFFCLVLLVSACGSGSDTSDEDKAIVSDAVSEGDYRIITSQSSSNTRLTHANFNLGASSLEVGKGLMEYSKQHYSVDSYYLTEGQLISRRELQSVDINDKEVLLGRESEENSYGLNPKKDSQFKISGSSEITVGDNTVPIVDIYELNFKKSADSDEVDGISVCIVMQSTITDNGGTTHTISDDTLFQYGSEQAMKLISFLRKKPEVGNSTPIYIMLYDNDSSDLTLPGRFIGEGYGKDNISISKIKEEWTIFPSDRTTELDSVTAQQFNAVKKELQMIIPNDTGIVGKGKFVDDRLDSLEITITAQAVTYTEISAIVQRMNDLMGTFDSDDYEIKVTILNNDEPIAMLKREKNSKDVTVITY</sequence>
<dbReference type="Pfam" id="PF07537">
    <property type="entry name" value="CamS"/>
    <property type="match status" value="1"/>
</dbReference>
<feature type="chain" id="PRO_5047060025" evidence="1">
    <location>
        <begin position="26"/>
        <end position="368"/>
    </location>
</feature>
<feature type="signal peptide" evidence="1">
    <location>
        <begin position="1"/>
        <end position="25"/>
    </location>
</feature>
<comment type="caution">
    <text evidence="2">The sequence shown here is derived from an EMBL/GenBank/DDBJ whole genome shotgun (WGS) entry which is preliminary data.</text>
</comment>
<name>A0ABU0E8H8_9FIRM</name>
<dbReference type="EMBL" id="JAUSUR010000008">
    <property type="protein sequence ID" value="MDQ0362795.1"/>
    <property type="molecule type" value="Genomic_DNA"/>
</dbReference>
<evidence type="ECO:0000313" key="3">
    <source>
        <dbReference type="Proteomes" id="UP001230220"/>
    </source>
</evidence>
<dbReference type="Proteomes" id="UP001230220">
    <property type="component" value="Unassembled WGS sequence"/>
</dbReference>
<dbReference type="InterPro" id="IPR011426">
    <property type="entry name" value="CamS"/>
</dbReference>
<proteinExistence type="predicted"/>
<protein>
    <submittedName>
        <fullName evidence="2">Protein involved in sex pheromone biosynthesis</fullName>
    </submittedName>
</protein>
<keyword evidence="1" id="KW-0732">Signal</keyword>
<dbReference type="RefSeq" id="WP_307410826.1">
    <property type="nucleotide sequence ID" value="NZ_JAUSUR010000008.1"/>
</dbReference>
<reference evidence="2 3" key="1">
    <citation type="submission" date="2023-07" db="EMBL/GenBank/DDBJ databases">
        <title>Genomic Encyclopedia of Type Strains, Phase IV (KMG-IV): sequencing the most valuable type-strain genomes for metagenomic binning, comparative biology and taxonomic classification.</title>
        <authorList>
            <person name="Goeker M."/>
        </authorList>
    </citation>
    <scope>NUCLEOTIDE SEQUENCE [LARGE SCALE GENOMIC DNA]</scope>
    <source>
        <strain evidence="2 3">DSM 16784</strain>
    </source>
</reference>
<dbReference type="PROSITE" id="PS51257">
    <property type="entry name" value="PROKAR_LIPOPROTEIN"/>
    <property type="match status" value="1"/>
</dbReference>
<gene>
    <name evidence="2" type="ORF">J2S15_003556</name>
</gene>
<organism evidence="2 3">
    <name type="scientific">Breznakia pachnodae</name>
    <dbReference type="NCBI Taxonomy" id="265178"/>
    <lineage>
        <taxon>Bacteria</taxon>
        <taxon>Bacillati</taxon>
        <taxon>Bacillota</taxon>
        <taxon>Erysipelotrichia</taxon>
        <taxon>Erysipelotrichales</taxon>
        <taxon>Erysipelotrichaceae</taxon>
        <taxon>Breznakia</taxon>
    </lineage>
</organism>
<evidence type="ECO:0000313" key="2">
    <source>
        <dbReference type="EMBL" id="MDQ0362795.1"/>
    </source>
</evidence>
<dbReference type="Gene3D" id="3.10.570.10">
    <property type="entry name" value="sex pheromone staph- cam373 precursor domain"/>
    <property type="match status" value="1"/>
</dbReference>
<evidence type="ECO:0000256" key="1">
    <source>
        <dbReference type="SAM" id="SignalP"/>
    </source>
</evidence>
<accession>A0ABU0E8H8</accession>
<dbReference type="CDD" id="cd13440">
    <property type="entry name" value="CamS_repeat_2"/>
    <property type="match status" value="1"/>
</dbReference>
<keyword evidence="3" id="KW-1185">Reference proteome</keyword>